<dbReference type="RefSeq" id="WP_124799539.1">
    <property type="nucleotide sequence ID" value="NZ_CP034170.1"/>
</dbReference>
<reference evidence="2 3" key="1">
    <citation type="submission" date="2018-11" db="EMBL/GenBank/DDBJ databases">
        <authorList>
            <person name="Da X."/>
        </authorList>
    </citation>
    <scope>NUCLEOTIDE SEQUENCE [LARGE SCALE GENOMIC DNA]</scope>
    <source>
        <strain evidence="2 3">S14-144</strain>
    </source>
</reference>
<evidence type="ECO:0000256" key="1">
    <source>
        <dbReference type="SAM" id="MobiDB-lite"/>
    </source>
</evidence>
<dbReference type="OrthoDB" id="118609at2"/>
<feature type="region of interest" description="Disordered" evidence="1">
    <location>
        <begin position="175"/>
        <end position="242"/>
    </location>
</feature>
<name>A0A3G8ZMZ9_9ACTN</name>
<reference evidence="2 3" key="2">
    <citation type="submission" date="2018-12" db="EMBL/GenBank/DDBJ databases">
        <title>Nakamurella antarcticus sp. nov., isolated from Antarctica South Shetland Islands soil.</title>
        <authorList>
            <person name="Peng F."/>
        </authorList>
    </citation>
    <scope>NUCLEOTIDE SEQUENCE [LARGE SCALE GENOMIC DNA]</scope>
    <source>
        <strain evidence="2 3">S14-144</strain>
    </source>
</reference>
<proteinExistence type="predicted"/>
<sequence length="242" mass="26245">MSGEKITLISYAPFEHPSLWREVGPVYIHAARCEGYVSTGKLPAQLAVGPVCCAPTEPMARTKRISVVNHTAAIPPLQAHHEAQFSARMMNDGGPGRTARFSPSRWRTARISDDLRHFSRVCASFSVEHKAVCPHDCGRDFHNDVGAVASGGCLGWQGLPSAAMRWLRIWAMSNQVKHRSPSRHESQGQRAAGPRRKKWHVGPSPMTPSGPCTQGDTATRPPAGSRSSGQLSRALVWSPNGG</sequence>
<dbReference type="AlphaFoldDB" id="A0A3G8ZMZ9"/>
<evidence type="ECO:0000313" key="3">
    <source>
        <dbReference type="Proteomes" id="UP000268084"/>
    </source>
</evidence>
<evidence type="ECO:0000313" key="2">
    <source>
        <dbReference type="EMBL" id="AZI58630.1"/>
    </source>
</evidence>
<organism evidence="2 3">
    <name type="scientific">Nakamurella antarctica</name>
    <dbReference type="NCBI Taxonomy" id="1902245"/>
    <lineage>
        <taxon>Bacteria</taxon>
        <taxon>Bacillati</taxon>
        <taxon>Actinomycetota</taxon>
        <taxon>Actinomycetes</taxon>
        <taxon>Nakamurellales</taxon>
        <taxon>Nakamurellaceae</taxon>
        <taxon>Nakamurella</taxon>
    </lineage>
</organism>
<dbReference type="Proteomes" id="UP000268084">
    <property type="component" value="Chromosome"/>
</dbReference>
<dbReference type="InterPro" id="IPR009593">
    <property type="entry name" value="DUF1203"/>
</dbReference>
<dbReference type="Pfam" id="PF06718">
    <property type="entry name" value="DUF1203"/>
    <property type="match status" value="1"/>
</dbReference>
<protein>
    <submittedName>
        <fullName evidence="2">DUF1203 domain-containing protein</fullName>
    </submittedName>
</protein>
<dbReference type="KEGG" id="nak:EH165_11285"/>
<keyword evidence="3" id="KW-1185">Reference proteome</keyword>
<accession>A0A3G8ZMZ9</accession>
<dbReference type="EMBL" id="CP034170">
    <property type="protein sequence ID" value="AZI58630.1"/>
    <property type="molecule type" value="Genomic_DNA"/>
</dbReference>
<gene>
    <name evidence="2" type="ORF">EH165_11285</name>
</gene>